<dbReference type="InterPro" id="IPR016181">
    <property type="entry name" value="Acyl_CoA_acyltransferase"/>
</dbReference>
<feature type="domain" description="N-acetyltransferase" evidence="1">
    <location>
        <begin position="315"/>
        <end position="465"/>
    </location>
</feature>
<reference evidence="3" key="1">
    <citation type="submission" date="2016-11" db="UniProtKB">
        <authorList>
            <consortium name="WormBaseParasite"/>
        </authorList>
    </citation>
    <scope>IDENTIFICATION</scope>
</reference>
<protein>
    <submittedName>
        <fullName evidence="3">N-acetyltransferase domain-containing protein</fullName>
    </submittedName>
</protein>
<evidence type="ECO:0000313" key="2">
    <source>
        <dbReference type="Proteomes" id="UP000095287"/>
    </source>
</evidence>
<dbReference type="Proteomes" id="UP000095287">
    <property type="component" value="Unplaced"/>
</dbReference>
<evidence type="ECO:0000313" key="3">
    <source>
        <dbReference type="WBParaSite" id="L893_g30788.t1"/>
    </source>
</evidence>
<dbReference type="WBParaSite" id="L893_g30788.t1">
    <property type="protein sequence ID" value="L893_g30788.t1"/>
    <property type="gene ID" value="L893_g30788"/>
</dbReference>
<accession>A0A1I7ZX54</accession>
<dbReference type="GO" id="GO:0016747">
    <property type="term" value="F:acyltransferase activity, transferring groups other than amino-acyl groups"/>
    <property type="evidence" value="ECO:0007669"/>
    <property type="project" value="InterPro"/>
</dbReference>
<sequence length="496" mass="57552">MRASLSDNQLPQQPLLRLVILTCAMLPCFSSVHLTVRSVHLFSFFFERITLRVLRSHAPLTMFHRVCKNWAKRLRNRIRHPSLHQRHNVSFASKRTSHCVAHTNLSIVVTVGKRTVPIAHSKMPIRIKLHWLTVIVSHMLKQKIAQSLSTSLVSTPLFQGTVLCVHHSAIYLNLNKQTMCLSMEKPILVCEMDSENEDFTQRRQGRVDTSELCEDCAEVVLPYEPDEKESIAVERPHRVMTDAQFYSFVMSLTDHVSLYCKLYNPRYHERETNRTYDLVQDHEEYRTEILRAPFRRCFAFCKTLLSKFSLLTETVTLEPITPDRVSELRNLNKNLRNEQTDRFYAYVRDTCLSDPTNMRCAMHRGKMIGAVICEVKKSAPTTLRIVNIVVARGYQRSGIGSLFLKYILANSLYGAIYASIETHVKSSNVAALRFFKTFNFEVKKRILREHHRHNKYCLLLERSFELHEFFEYIQQKVTKNAFYSAVTEACLGAIAD</sequence>
<dbReference type="SUPFAM" id="SSF55729">
    <property type="entry name" value="Acyl-CoA N-acyltransferases (Nat)"/>
    <property type="match status" value="1"/>
</dbReference>
<dbReference type="PROSITE" id="PS51186">
    <property type="entry name" value="GNAT"/>
    <property type="match status" value="1"/>
</dbReference>
<dbReference type="InterPro" id="IPR000182">
    <property type="entry name" value="GNAT_dom"/>
</dbReference>
<organism evidence="2 3">
    <name type="scientific">Steinernema glaseri</name>
    <dbReference type="NCBI Taxonomy" id="37863"/>
    <lineage>
        <taxon>Eukaryota</taxon>
        <taxon>Metazoa</taxon>
        <taxon>Ecdysozoa</taxon>
        <taxon>Nematoda</taxon>
        <taxon>Chromadorea</taxon>
        <taxon>Rhabditida</taxon>
        <taxon>Tylenchina</taxon>
        <taxon>Panagrolaimomorpha</taxon>
        <taxon>Strongyloidoidea</taxon>
        <taxon>Steinernematidae</taxon>
        <taxon>Steinernema</taxon>
    </lineage>
</organism>
<name>A0A1I7ZX54_9BILA</name>
<dbReference type="Gene3D" id="3.40.630.30">
    <property type="match status" value="1"/>
</dbReference>
<dbReference type="CDD" id="cd04301">
    <property type="entry name" value="NAT_SF"/>
    <property type="match status" value="1"/>
</dbReference>
<dbReference type="AlphaFoldDB" id="A0A1I7ZX54"/>
<keyword evidence="2" id="KW-1185">Reference proteome</keyword>
<evidence type="ECO:0000259" key="1">
    <source>
        <dbReference type="PROSITE" id="PS51186"/>
    </source>
</evidence>
<dbReference type="Pfam" id="PF00583">
    <property type="entry name" value="Acetyltransf_1"/>
    <property type="match status" value="1"/>
</dbReference>
<proteinExistence type="predicted"/>